<dbReference type="Proteomes" id="UP000664882">
    <property type="component" value="Unassembled WGS sequence"/>
</dbReference>
<dbReference type="PANTHER" id="PTHR30566">
    <property type="entry name" value="YNAI-RELATED MECHANOSENSITIVE ION CHANNEL"/>
    <property type="match status" value="1"/>
</dbReference>
<feature type="transmembrane region" description="Helical" evidence="7">
    <location>
        <begin position="176"/>
        <end position="201"/>
    </location>
</feature>
<keyword evidence="3" id="KW-1003">Cell membrane</keyword>
<evidence type="ECO:0000256" key="2">
    <source>
        <dbReference type="ARBA" id="ARBA00008017"/>
    </source>
</evidence>
<dbReference type="RefSeq" id="WP_208005406.1">
    <property type="nucleotide sequence ID" value="NZ_JAGDFX010000007.1"/>
</dbReference>
<feature type="domain" description="Mechanosensitive ion channel transmembrane helices 2/3" evidence="9">
    <location>
        <begin position="143"/>
        <end position="183"/>
    </location>
</feature>
<dbReference type="InterPro" id="IPR006685">
    <property type="entry name" value="MscS_channel_2nd"/>
</dbReference>
<evidence type="ECO:0000256" key="5">
    <source>
        <dbReference type="ARBA" id="ARBA00022989"/>
    </source>
</evidence>
<evidence type="ECO:0000256" key="3">
    <source>
        <dbReference type="ARBA" id="ARBA00022475"/>
    </source>
</evidence>
<feature type="transmembrane region" description="Helical" evidence="7">
    <location>
        <begin position="55"/>
        <end position="76"/>
    </location>
</feature>
<evidence type="ECO:0000256" key="7">
    <source>
        <dbReference type="SAM" id="Phobius"/>
    </source>
</evidence>
<keyword evidence="6 7" id="KW-0472">Membrane</keyword>
<feature type="transmembrane region" description="Helical" evidence="7">
    <location>
        <begin position="16"/>
        <end position="34"/>
    </location>
</feature>
<dbReference type="InterPro" id="IPR049142">
    <property type="entry name" value="MS_channel_1st"/>
</dbReference>
<dbReference type="Pfam" id="PF00924">
    <property type="entry name" value="MS_channel_2nd"/>
    <property type="match status" value="1"/>
</dbReference>
<dbReference type="SUPFAM" id="SSF50182">
    <property type="entry name" value="Sm-like ribonucleoproteins"/>
    <property type="match status" value="1"/>
</dbReference>
<organism evidence="10 11">
    <name type="scientific">Oceanisphaera pacifica</name>
    <dbReference type="NCBI Taxonomy" id="2818389"/>
    <lineage>
        <taxon>Bacteria</taxon>
        <taxon>Pseudomonadati</taxon>
        <taxon>Pseudomonadota</taxon>
        <taxon>Gammaproteobacteria</taxon>
        <taxon>Aeromonadales</taxon>
        <taxon>Aeromonadaceae</taxon>
        <taxon>Oceanisphaera</taxon>
    </lineage>
</organism>
<keyword evidence="4 7" id="KW-0812">Transmembrane</keyword>
<comment type="similarity">
    <text evidence="2">Belongs to the MscS (TC 1.A.23) family.</text>
</comment>
<dbReference type="InterPro" id="IPR011014">
    <property type="entry name" value="MscS_channel_TM-2"/>
</dbReference>
<dbReference type="InterPro" id="IPR023408">
    <property type="entry name" value="MscS_beta-dom_sf"/>
</dbReference>
<comment type="caution">
    <text evidence="10">The sequence shown here is derived from an EMBL/GenBank/DDBJ whole genome shotgun (WGS) entry which is preliminary data.</text>
</comment>
<proteinExistence type="inferred from homology"/>
<dbReference type="PANTHER" id="PTHR30566:SF5">
    <property type="entry name" value="MECHANOSENSITIVE ION CHANNEL PROTEIN 1, MITOCHONDRIAL-RELATED"/>
    <property type="match status" value="1"/>
</dbReference>
<gene>
    <name evidence="10" type="ORF">J3U76_07830</name>
</gene>
<evidence type="ECO:0000259" key="9">
    <source>
        <dbReference type="Pfam" id="PF21088"/>
    </source>
</evidence>
<comment type="subcellular location">
    <subcellularLocation>
        <location evidence="1">Cell membrane</location>
        <topology evidence="1">Multi-pass membrane protein</topology>
    </subcellularLocation>
</comment>
<evidence type="ECO:0000256" key="6">
    <source>
        <dbReference type="ARBA" id="ARBA00023136"/>
    </source>
</evidence>
<keyword evidence="5 7" id="KW-1133">Transmembrane helix</keyword>
<evidence type="ECO:0000313" key="11">
    <source>
        <dbReference type="Proteomes" id="UP000664882"/>
    </source>
</evidence>
<dbReference type="EMBL" id="JAGDFX010000007">
    <property type="protein sequence ID" value="MBO1519533.1"/>
    <property type="molecule type" value="Genomic_DNA"/>
</dbReference>
<name>A0ABS3NG22_9GAMM</name>
<dbReference type="Gene3D" id="1.10.287.1260">
    <property type="match status" value="1"/>
</dbReference>
<dbReference type="SUPFAM" id="SSF82861">
    <property type="entry name" value="Mechanosensitive channel protein MscS (YggB), transmembrane region"/>
    <property type="match status" value="1"/>
</dbReference>
<dbReference type="InterPro" id="IPR010920">
    <property type="entry name" value="LSM_dom_sf"/>
</dbReference>
<feature type="domain" description="Mechanosensitive ion channel MscS" evidence="8">
    <location>
        <begin position="184"/>
        <end position="253"/>
    </location>
</feature>
<evidence type="ECO:0000313" key="10">
    <source>
        <dbReference type="EMBL" id="MBO1519533.1"/>
    </source>
</evidence>
<dbReference type="Pfam" id="PF21088">
    <property type="entry name" value="MS_channel_1st"/>
    <property type="match status" value="1"/>
</dbReference>
<evidence type="ECO:0000256" key="4">
    <source>
        <dbReference type="ARBA" id="ARBA00022692"/>
    </source>
</evidence>
<reference evidence="10 11" key="1">
    <citation type="submission" date="2021-03" db="EMBL/GenBank/DDBJ databases">
        <title>Oceanisphaera sp. nov., isolated from the intestine.</title>
        <authorList>
            <person name="Zhao L.-H."/>
            <person name="Shi L.-F."/>
        </authorList>
    </citation>
    <scope>NUCLEOTIDE SEQUENCE [LARGE SCALE GENOMIC DNA]</scope>
    <source>
        <strain evidence="10 11">DM8</strain>
    </source>
</reference>
<feature type="transmembrane region" description="Helical" evidence="7">
    <location>
        <begin position="143"/>
        <end position="170"/>
    </location>
</feature>
<keyword evidence="11" id="KW-1185">Reference proteome</keyword>
<evidence type="ECO:0000256" key="1">
    <source>
        <dbReference type="ARBA" id="ARBA00004651"/>
    </source>
</evidence>
<sequence>MEWVDSAEEILESGQWWFFPVFLVAGLLIVNLVLRLTLTFLWKRDKPEVKVWRSAIFNAISSPLRTSVWLLGTIIAIRHYFPPGHGYAVIDKVNPVAQEVLFVLLIGWFLFRLINRVEENYFKRANTQKIYIDRTVASAVKKLAVIVAFLVVALGVFQALGLSIAGLLAFGGTAGIAVGFAAQNLVSNFFGGLTIFASRIFKLGDDIIIKSSGLSGTVVHIGWRSTTIAGWDGKRIYVPNSVFNTENLINHSRLAHRTLSQDILLSYDDYDKVKEVVAEGNDFLATRNDLDYFVFDFSEFGDKALKLNIYAWVRSTGGNSFVPYADFAKAQGEILMGIADIARAKGCKILPLNHVLLNHDPILDADKQMEH</sequence>
<accession>A0ABS3NG22</accession>
<evidence type="ECO:0000259" key="8">
    <source>
        <dbReference type="Pfam" id="PF00924"/>
    </source>
</evidence>
<dbReference type="Gene3D" id="2.30.30.60">
    <property type="match status" value="1"/>
</dbReference>
<feature type="transmembrane region" description="Helical" evidence="7">
    <location>
        <begin position="96"/>
        <end position="114"/>
    </location>
</feature>
<protein>
    <submittedName>
        <fullName evidence="10">Mechanosensitive ion channel family protein</fullName>
    </submittedName>
</protein>